<comment type="catalytic activity">
    <reaction evidence="18">
        <text>O-phospho-L-threonyl-[protein] + H2O = L-threonyl-[protein] + phosphate</text>
        <dbReference type="Rhea" id="RHEA:47004"/>
        <dbReference type="Rhea" id="RHEA-COMP:11060"/>
        <dbReference type="Rhea" id="RHEA-COMP:11605"/>
        <dbReference type="ChEBI" id="CHEBI:15377"/>
        <dbReference type="ChEBI" id="CHEBI:30013"/>
        <dbReference type="ChEBI" id="CHEBI:43474"/>
        <dbReference type="ChEBI" id="CHEBI:61977"/>
        <dbReference type="EC" id="3.1.3.16"/>
    </reaction>
</comment>
<feature type="transmembrane region" description="Helical" evidence="20">
    <location>
        <begin position="199"/>
        <end position="219"/>
    </location>
</feature>
<comment type="catalytic activity">
    <reaction evidence="17">
        <text>O-phospho-L-seryl-[protein] + H2O = L-seryl-[protein] + phosphate</text>
        <dbReference type="Rhea" id="RHEA:20629"/>
        <dbReference type="Rhea" id="RHEA-COMP:9863"/>
        <dbReference type="Rhea" id="RHEA-COMP:11604"/>
        <dbReference type="ChEBI" id="CHEBI:15377"/>
        <dbReference type="ChEBI" id="CHEBI:29999"/>
        <dbReference type="ChEBI" id="CHEBI:43474"/>
        <dbReference type="ChEBI" id="CHEBI:83421"/>
        <dbReference type="EC" id="3.1.3.16"/>
    </reaction>
</comment>
<feature type="domain" description="PPM-type phosphatase" evidence="22">
    <location>
        <begin position="566"/>
        <end position="831"/>
    </location>
</feature>
<dbReference type="Pfam" id="PF00481">
    <property type="entry name" value="PP2C"/>
    <property type="match status" value="1"/>
</dbReference>
<dbReference type="InterPro" id="IPR000222">
    <property type="entry name" value="PP2C_BS"/>
</dbReference>
<accession>A0A8K0IN54</accession>
<dbReference type="PROSITE" id="PS50850">
    <property type="entry name" value="MFS"/>
    <property type="match status" value="1"/>
</dbReference>
<keyword evidence="11 19" id="KW-0378">Hydrolase</keyword>
<dbReference type="Gene3D" id="1.20.1250.20">
    <property type="entry name" value="MFS general substrate transporter like domains"/>
    <property type="match status" value="2"/>
</dbReference>
<dbReference type="Gene3D" id="3.60.40.10">
    <property type="entry name" value="PPM-type phosphatase domain"/>
    <property type="match status" value="1"/>
</dbReference>
<keyword evidence="13 19" id="KW-0904">Protein phosphatase</keyword>
<evidence type="ECO:0000256" key="18">
    <source>
        <dbReference type="ARBA" id="ARBA00048336"/>
    </source>
</evidence>
<dbReference type="GO" id="GO:0005789">
    <property type="term" value="C:endoplasmic reticulum membrane"/>
    <property type="evidence" value="ECO:0007669"/>
    <property type="project" value="TreeGrafter"/>
</dbReference>
<dbReference type="FunFam" id="1.20.1250.20:FF:000028">
    <property type="entry name" value="Sugar phosphate exchanger 3 isoform 1"/>
    <property type="match status" value="1"/>
</dbReference>
<sequence length="897" mass="97533">METLTLAPPLPRRRSLLFHQISVLLLTFSAYAAFHASRKPPSIVKSVLGPEVAAANASANAGWPPFNGPRGPHRLGELDLAFLSSYSAGMYLAGHVGDRIDLRRFLAFGMLGSGISTAAFGMGYWWAVHRLGFFLAVQIVSGLFQSIGWPCVVAVVGNWFGKSKRGLIMGAWNSHTSVGNILGSVVASSVLEFGWGWSFVLPGILIIIVGAFVLAFLIVDPKDLGFESPAMEIEMSDDGNGLKGSANGEIAEEIGLLESGGKSDVDLKAADLDSKAAIGFLEAWRLPSVAPYAFCLFFSKLVAYTFLYWLPFYIRHTAVSGKHLSHKTAGILSTIFDIGGVLGGISAGFISDRLGARAVTSVIFLLFSIPSLILYRLYGSISMRLNIGLMFLSGYFVNGPYSLITTAVAADLGTQDMIKGNSRALATVTAIIDGTGSVGAALGPLLTGLLTSQVDIPFPTDILLSYCHQIFVPFLVARVQHSCGLSLTLVDVIGVECSIVFEEQMIMLPGISFMGVLAYQIVGSFNSSLILECLNCIFNNMERICENTVAIDGKQNLLIDFVPVTRSGDWSHIGSREYMEDTHVCISDLAKKYGYHSLDQETVSFYGVFDGHGGKGAAHFVRDNLPRVIVEDAEFPLELEKVVTRSFMQTDTQFGKICDVQSTLSSGTTALTAMIFGRSLLVANAGDCRAVLSRLGMAVEMSKDHRPCCIKERNRIESLGGYIDDGYLNGQLAVTRALGDWHLEGMKGIGERGGPLSAEPELKMITLTKDDEFLMIGSDGIWDVFSNQNAVDFARRRLQEHNDAKLCCKELIEEAIRRGAMDNLTVVMVCFHLDPPARMRVARYTAPYRALTAVEAGRSNATTFRSCAKVQIFHQPPKEMSQVLNEIFLNKAMHEKS</sequence>
<feature type="transmembrane region" description="Helical" evidence="20">
    <location>
        <begin position="16"/>
        <end position="34"/>
    </location>
</feature>
<keyword evidence="9 20" id="KW-0812">Transmembrane</keyword>
<evidence type="ECO:0000256" key="20">
    <source>
        <dbReference type="SAM" id="Phobius"/>
    </source>
</evidence>
<dbReference type="InterPro" id="IPR036259">
    <property type="entry name" value="MFS_trans_sf"/>
</dbReference>
<proteinExistence type="inferred from homology"/>
<dbReference type="InterPro" id="IPR001932">
    <property type="entry name" value="PPM-type_phosphatase-like_dom"/>
</dbReference>
<dbReference type="EC" id="3.1.3.16" evidence="6"/>
<keyword evidence="14 20" id="KW-1133">Transmembrane helix</keyword>
<dbReference type="SMART" id="SM00332">
    <property type="entry name" value="PP2Cc"/>
    <property type="match status" value="1"/>
</dbReference>
<organism evidence="23 24">
    <name type="scientific">Cocos nucifera</name>
    <name type="common">Coconut palm</name>
    <dbReference type="NCBI Taxonomy" id="13894"/>
    <lineage>
        <taxon>Eukaryota</taxon>
        <taxon>Viridiplantae</taxon>
        <taxon>Streptophyta</taxon>
        <taxon>Embryophyta</taxon>
        <taxon>Tracheophyta</taxon>
        <taxon>Spermatophyta</taxon>
        <taxon>Magnoliopsida</taxon>
        <taxon>Liliopsida</taxon>
        <taxon>Arecaceae</taxon>
        <taxon>Arecoideae</taxon>
        <taxon>Cocoseae</taxon>
        <taxon>Attaleinae</taxon>
        <taxon>Cocos</taxon>
    </lineage>
</organism>
<dbReference type="EMBL" id="CM017882">
    <property type="protein sequence ID" value="KAG1363249.1"/>
    <property type="molecule type" value="Genomic_DNA"/>
</dbReference>
<feature type="transmembrane region" description="Helical" evidence="20">
    <location>
        <begin position="387"/>
        <end position="410"/>
    </location>
</feature>
<name>A0A8K0IN54_COCNU</name>
<gene>
    <name evidence="23" type="ORF">COCNU_11G000760</name>
</gene>
<feature type="transmembrane region" description="Helical" evidence="20">
    <location>
        <begin position="356"/>
        <end position="375"/>
    </location>
</feature>
<evidence type="ECO:0000256" key="6">
    <source>
        <dbReference type="ARBA" id="ARBA00013081"/>
    </source>
</evidence>
<comment type="caution">
    <text evidence="23">The sequence shown here is derived from an EMBL/GenBank/DDBJ whole genome shotgun (WGS) entry which is preliminary data.</text>
</comment>
<evidence type="ECO:0000256" key="9">
    <source>
        <dbReference type="ARBA" id="ARBA00022692"/>
    </source>
</evidence>
<dbReference type="InterPro" id="IPR011701">
    <property type="entry name" value="MFS"/>
</dbReference>
<comment type="similarity">
    <text evidence="5">Belongs to the major facilitator superfamily. Organophosphate:Pi antiporter (OPA) (TC 2.A.1.4) family.</text>
</comment>
<reference evidence="23" key="2">
    <citation type="submission" date="2019-07" db="EMBL/GenBank/DDBJ databases">
        <authorList>
            <person name="Yang Y."/>
            <person name="Bocs S."/>
            <person name="Baudouin L."/>
        </authorList>
    </citation>
    <scope>NUCLEOTIDE SEQUENCE</scope>
    <source>
        <tissue evidence="23">Spear leaf of Hainan Tall coconut</tissue>
    </source>
</reference>
<keyword evidence="24" id="KW-1185">Reference proteome</keyword>
<evidence type="ECO:0000256" key="1">
    <source>
        <dbReference type="ARBA" id="ARBA00001936"/>
    </source>
</evidence>
<dbReference type="GO" id="GO:0005634">
    <property type="term" value="C:nucleus"/>
    <property type="evidence" value="ECO:0007669"/>
    <property type="project" value="UniProtKB-ARBA"/>
</dbReference>
<evidence type="ECO:0000256" key="15">
    <source>
        <dbReference type="ARBA" id="ARBA00023136"/>
    </source>
</evidence>
<evidence type="ECO:0000256" key="14">
    <source>
        <dbReference type="ARBA" id="ARBA00022989"/>
    </source>
</evidence>
<evidence type="ECO:0000256" key="12">
    <source>
        <dbReference type="ARBA" id="ARBA00022842"/>
    </source>
</evidence>
<evidence type="ECO:0000256" key="2">
    <source>
        <dbReference type="ARBA" id="ARBA00001946"/>
    </source>
</evidence>
<keyword evidence="7" id="KW-0813">Transport</keyword>
<evidence type="ECO:0000256" key="3">
    <source>
        <dbReference type="ARBA" id="ARBA00004141"/>
    </source>
</evidence>
<evidence type="ECO:0000256" key="13">
    <source>
        <dbReference type="ARBA" id="ARBA00022912"/>
    </source>
</evidence>
<keyword evidence="16" id="KW-0464">Manganese</keyword>
<evidence type="ECO:0000259" key="21">
    <source>
        <dbReference type="PROSITE" id="PS50850"/>
    </source>
</evidence>
<feature type="transmembrane region" description="Helical" evidence="20">
    <location>
        <begin position="105"/>
        <end position="127"/>
    </location>
</feature>
<dbReference type="PANTHER" id="PTHR43184">
    <property type="entry name" value="MAJOR FACILITATOR SUPERFAMILY TRANSPORTER 16, ISOFORM B"/>
    <property type="match status" value="1"/>
</dbReference>
<feature type="domain" description="Major facilitator superfamily (MFS) profile" evidence="21">
    <location>
        <begin position="15"/>
        <end position="480"/>
    </location>
</feature>
<feature type="transmembrane region" description="Helical" evidence="20">
    <location>
        <begin position="133"/>
        <end position="160"/>
    </location>
</feature>
<evidence type="ECO:0000256" key="8">
    <source>
        <dbReference type="ARBA" id="ARBA00022597"/>
    </source>
</evidence>
<comment type="cofactor">
    <cofactor evidence="2">
        <name>Mg(2+)</name>
        <dbReference type="ChEBI" id="CHEBI:18420"/>
    </cofactor>
</comment>
<dbReference type="PROSITE" id="PS01032">
    <property type="entry name" value="PPM_1"/>
    <property type="match status" value="1"/>
</dbReference>
<feature type="transmembrane region" description="Helical" evidence="20">
    <location>
        <begin position="331"/>
        <end position="350"/>
    </location>
</feature>
<keyword evidence="15 20" id="KW-0472">Membrane</keyword>
<comment type="cofactor">
    <cofactor evidence="1">
        <name>Mn(2+)</name>
        <dbReference type="ChEBI" id="CHEBI:29035"/>
    </cofactor>
</comment>
<evidence type="ECO:0000256" key="4">
    <source>
        <dbReference type="ARBA" id="ARBA00006702"/>
    </source>
</evidence>
<dbReference type="AlphaFoldDB" id="A0A8K0IN54"/>
<dbReference type="CDD" id="cd00143">
    <property type="entry name" value="PP2Cc"/>
    <property type="match status" value="1"/>
</dbReference>
<evidence type="ECO:0000256" key="7">
    <source>
        <dbReference type="ARBA" id="ARBA00022448"/>
    </source>
</evidence>
<feature type="transmembrane region" description="Helical" evidence="20">
    <location>
        <begin position="289"/>
        <end position="310"/>
    </location>
</feature>
<dbReference type="GO" id="GO:0022857">
    <property type="term" value="F:transmembrane transporter activity"/>
    <property type="evidence" value="ECO:0007669"/>
    <property type="project" value="InterPro"/>
</dbReference>
<dbReference type="PANTHER" id="PTHR43184:SF12">
    <property type="entry name" value="SUGAR PHOSPHATE EXCHANGER 3"/>
    <property type="match status" value="1"/>
</dbReference>
<dbReference type="Pfam" id="PF07690">
    <property type="entry name" value="MFS_1"/>
    <property type="match status" value="1"/>
</dbReference>
<comment type="similarity">
    <text evidence="4 19">Belongs to the PP2C family.</text>
</comment>
<evidence type="ECO:0000256" key="17">
    <source>
        <dbReference type="ARBA" id="ARBA00047761"/>
    </source>
</evidence>
<evidence type="ECO:0000313" key="24">
    <source>
        <dbReference type="Proteomes" id="UP000797356"/>
    </source>
</evidence>
<dbReference type="OrthoDB" id="10264738at2759"/>
<evidence type="ECO:0000259" key="22">
    <source>
        <dbReference type="PROSITE" id="PS51746"/>
    </source>
</evidence>
<dbReference type="FunFam" id="3.60.40.10:FF:000004">
    <property type="entry name" value="Probable protein phosphatase 2C 22"/>
    <property type="match status" value="1"/>
</dbReference>
<keyword evidence="8" id="KW-0762">Sugar transport</keyword>
<evidence type="ECO:0000256" key="10">
    <source>
        <dbReference type="ARBA" id="ARBA00022723"/>
    </source>
</evidence>
<keyword evidence="10" id="KW-0479">Metal-binding</keyword>
<evidence type="ECO:0000313" key="23">
    <source>
        <dbReference type="EMBL" id="KAG1363249.1"/>
    </source>
</evidence>
<dbReference type="GO" id="GO:0004722">
    <property type="term" value="F:protein serine/threonine phosphatase activity"/>
    <property type="evidence" value="ECO:0007669"/>
    <property type="project" value="UniProtKB-EC"/>
</dbReference>
<comment type="subcellular location">
    <subcellularLocation>
        <location evidence="3">Membrane</location>
        <topology evidence="3">Multi-pass membrane protein</topology>
    </subcellularLocation>
</comment>
<evidence type="ECO:0000256" key="11">
    <source>
        <dbReference type="ARBA" id="ARBA00022801"/>
    </source>
</evidence>
<dbReference type="InterPro" id="IPR036457">
    <property type="entry name" value="PPM-type-like_dom_sf"/>
</dbReference>
<dbReference type="SUPFAM" id="SSF81606">
    <property type="entry name" value="PP2C-like"/>
    <property type="match status" value="1"/>
</dbReference>
<keyword evidence="12" id="KW-0460">Magnesium</keyword>
<evidence type="ECO:0000256" key="5">
    <source>
        <dbReference type="ARBA" id="ARBA00009598"/>
    </source>
</evidence>
<dbReference type="PROSITE" id="PS51746">
    <property type="entry name" value="PPM_2"/>
    <property type="match status" value="1"/>
</dbReference>
<dbReference type="Proteomes" id="UP000797356">
    <property type="component" value="Chromosome 11"/>
</dbReference>
<evidence type="ECO:0000256" key="19">
    <source>
        <dbReference type="RuleBase" id="RU003465"/>
    </source>
</evidence>
<dbReference type="InterPro" id="IPR020846">
    <property type="entry name" value="MFS_dom"/>
</dbReference>
<dbReference type="SUPFAM" id="SSF103473">
    <property type="entry name" value="MFS general substrate transporter"/>
    <property type="match status" value="1"/>
</dbReference>
<dbReference type="GO" id="GO:0046872">
    <property type="term" value="F:metal ion binding"/>
    <property type="evidence" value="ECO:0007669"/>
    <property type="project" value="UniProtKB-KW"/>
</dbReference>
<protein>
    <recommendedName>
        <fullName evidence="6">protein-serine/threonine phosphatase</fullName>
        <ecNumber evidence="6">3.1.3.16</ecNumber>
    </recommendedName>
</protein>
<evidence type="ECO:0000256" key="16">
    <source>
        <dbReference type="ARBA" id="ARBA00023211"/>
    </source>
</evidence>
<reference evidence="23" key="1">
    <citation type="journal article" date="2017" name="Gigascience">
        <title>The genome draft of coconut (Cocos nucifera).</title>
        <authorList>
            <person name="Xiao Y."/>
            <person name="Xu P."/>
            <person name="Fan H."/>
            <person name="Baudouin L."/>
            <person name="Xia W."/>
            <person name="Bocs S."/>
            <person name="Xu J."/>
            <person name="Li Q."/>
            <person name="Guo A."/>
            <person name="Zhou L."/>
            <person name="Li J."/>
            <person name="Wu Y."/>
            <person name="Ma Z."/>
            <person name="Armero A."/>
            <person name="Issali A.E."/>
            <person name="Liu N."/>
            <person name="Peng M."/>
            <person name="Yang Y."/>
        </authorList>
    </citation>
    <scope>NUCLEOTIDE SEQUENCE</scope>
    <source>
        <tissue evidence="23">Spear leaf of Hainan Tall coconut</tissue>
    </source>
</reference>